<dbReference type="CDD" id="cd03885">
    <property type="entry name" value="M20_CPDG2"/>
    <property type="match status" value="1"/>
</dbReference>
<proteinExistence type="predicted"/>
<dbReference type="Gene3D" id="3.30.70.360">
    <property type="match status" value="1"/>
</dbReference>
<dbReference type="PROSITE" id="PS00759">
    <property type="entry name" value="ARGE_DAPE_CPG2_2"/>
    <property type="match status" value="1"/>
</dbReference>
<evidence type="ECO:0000313" key="6">
    <source>
        <dbReference type="EMBL" id="MFC2947669.1"/>
    </source>
</evidence>
<gene>
    <name evidence="6" type="ORF">ACFODW_04795</name>
</gene>
<dbReference type="InterPro" id="IPR011650">
    <property type="entry name" value="Peptidase_M20_dimer"/>
</dbReference>
<organism evidence="6 7">
    <name type="scientific">Virgibacillus sediminis</name>
    <dbReference type="NCBI Taxonomy" id="202260"/>
    <lineage>
        <taxon>Bacteria</taxon>
        <taxon>Bacillati</taxon>
        <taxon>Bacillota</taxon>
        <taxon>Bacilli</taxon>
        <taxon>Bacillales</taxon>
        <taxon>Bacillaceae</taxon>
        <taxon>Virgibacillus</taxon>
    </lineage>
</organism>
<evidence type="ECO:0000256" key="1">
    <source>
        <dbReference type="ARBA" id="ARBA00001947"/>
    </source>
</evidence>
<reference evidence="7" key="1">
    <citation type="journal article" date="2019" name="Int. J. Syst. Evol. Microbiol.">
        <title>The Global Catalogue of Microorganisms (GCM) 10K type strain sequencing project: providing services to taxonomists for standard genome sequencing and annotation.</title>
        <authorList>
            <consortium name="The Broad Institute Genomics Platform"/>
            <consortium name="The Broad Institute Genome Sequencing Center for Infectious Disease"/>
            <person name="Wu L."/>
            <person name="Ma J."/>
        </authorList>
    </citation>
    <scope>NUCLEOTIDE SEQUENCE [LARGE SCALE GENOMIC DNA]</scope>
    <source>
        <strain evidence="7">KCTC 13193</strain>
    </source>
</reference>
<dbReference type="SUPFAM" id="SSF53187">
    <property type="entry name" value="Zn-dependent exopeptidases"/>
    <property type="match status" value="1"/>
</dbReference>
<accession>A0ABV7A466</accession>
<dbReference type="Pfam" id="PF07687">
    <property type="entry name" value="M20_dimer"/>
    <property type="match status" value="1"/>
</dbReference>
<comment type="cofactor">
    <cofactor evidence="1">
        <name>Zn(2+)</name>
        <dbReference type="ChEBI" id="CHEBI:29105"/>
    </cofactor>
</comment>
<name>A0ABV7A466_9BACI</name>
<evidence type="ECO:0000256" key="3">
    <source>
        <dbReference type="ARBA" id="ARBA00022801"/>
    </source>
</evidence>
<dbReference type="InterPro" id="IPR050072">
    <property type="entry name" value="Peptidase_M20A"/>
</dbReference>
<sequence>MDKIIDATRDGVNRYQESQLSMLEELCNIDSGSKNIEGNKKIVEIVDEALNQIGAEVTHVEAPGYGVHVIARIKSEQPEGKVVLAAHLDTVFKKGDALSHPFHIENEYAYGLGAADCKGGVVTILYAIRILKEENLLPNKDLVIVLNCDEEIGSPTSQKLFESEAADAEAVISFEPGRKRDGILTSRYGVGEGTIKIKGKSAHACMDSGPGANAVLELANLIIKLDKKENSDLGIHYNVSPISGGEGPSVVADYAEASFWVTVASEEAYEQVKKDMINLPDEGMVDGCEISTTLDLKFPPMERNESNIALYKKINKAASLFGIDLPEEMSKSPADCNFYSALGVPTVDGLGPYMYNIHTVNEHIPVSSLPKRTQLASIILALI</sequence>
<keyword evidence="7" id="KW-1185">Reference proteome</keyword>
<dbReference type="InterPro" id="IPR001261">
    <property type="entry name" value="ArgE/DapE_CS"/>
</dbReference>
<keyword evidence="3" id="KW-0378">Hydrolase</keyword>
<dbReference type="Gene3D" id="3.40.630.10">
    <property type="entry name" value="Zn peptidases"/>
    <property type="match status" value="1"/>
</dbReference>
<dbReference type="RefSeq" id="WP_390303766.1">
    <property type="nucleotide sequence ID" value="NZ_JBHRRZ010000008.1"/>
</dbReference>
<keyword evidence="2" id="KW-0479">Metal-binding</keyword>
<dbReference type="Pfam" id="PF01546">
    <property type="entry name" value="Peptidase_M20"/>
    <property type="match status" value="1"/>
</dbReference>
<dbReference type="PANTHER" id="PTHR43808:SF9">
    <property type="entry name" value="BLL0789 PROTEIN"/>
    <property type="match status" value="1"/>
</dbReference>
<feature type="domain" description="Peptidase M20 dimerisation" evidence="5">
    <location>
        <begin position="186"/>
        <end position="281"/>
    </location>
</feature>
<dbReference type="InterPro" id="IPR017150">
    <property type="entry name" value="Pept_M20_glutamate_carboxypep"/>
</dbReference>
<dbReference type="PANTHER" id="PTHR43808">
    <property type="entry name" value="ACETYLORNITHINE DEACETYLASE"/>
    <property type="match status" value="1"/>
</dbReference>
<dbReference type="Proteomes" id="UP001595387">
    <property type="component" value="Unassembled WGS sequence"/>
</dbReference>
<dbReference type="InterPro" id="IPR036264">
    <property type="entry name" value="Bact_exopeptidase_dim_dom"/>
</dbReference>
<dbReference type="PIRSF" id="PIRSF037238">
    <property type="entry name" value="Carboxypeptidase_G2"/>
    <property type="match status" value="1"/>
</dbReference>
<dbReference type="InterPro" id="IPR002933">
    <property type="entry name" value="Peptidase_M20"/>
</dbReference>
<dbReference type="EMBL" id="JBHRRZ010000008">
    <property type="protein sequence ID" value="MFC2947669.1"/>
    <property type="molecule type" value="Genomic_DNA"/>
</dbReference>
<evidence type="ECO:0000256" key="2">
    <source>
        <dbReference type="ARBA" id="ARBA00022723"/>
    </source>
</evidence>
<comment type="caution">
    <text evidence="6">The sequence shown here is derived from an EMBL/GenBank/DDBJ whole genome shotgun (WGS) entry which is preliminary data.</text>
</comment>
<keyword evidence="4" id="KW-0862">Zinc</keyword>
<evidence type="ECO:0000256" key="4">
    <source>
        <dbReference type="ARBA" id="ARBA00022833"/>
    </source>
</evidence>
<protein>
    <submittedName>
        <fullName evidence="6">M20 family metallopeptidase</fullName>
    </submittedName>
</protein>
<dbReference type="SUPFAM" id="SSF55031">
    <property type="entry name" value="Bacterial exopeptidase dimerisation domain"/>
    <property type="match status" value="1"/>
</dbReference>
<evidence type="ECO:0000259" key="5">
    <source>
        <dbReference type="Pfam" id="PF07687"/>
    </source>
</evidence>
<evidence type="ECO:0000313" key="7">
    <source>
        <dbReference type="Proteomes" id="UP001595387"/>
    </source>
</evidence>